<feature type="compositionally biased region" description="Polar residues" evidence="1">
    <location>
        <begin position="468"/>
        <end position="483"/>
    </location>
</feature>
<dbReference type="Pfam" id="PF01476">
    <property type="entry name" value="LysM"/>
    <property type="match status" value="2"/>
</dbReference>
<feature type="compositionally biased region" description="Low complexity" evidence="1">
    <location>
        <begin position="351"/>
        <end position="370"/>
    </location>
</feature>
<feature type="compositionally biased region" description="Low complexity" evidence="1">
    <location>
        <begin position="812"/>
        <end position="829"/>
    </location>
</feature>
<dbReference type="KEGG" id="ipa:Isop_0887"/>
<feature type="compositionally biased region" description="Low complexity" evidence="1">
    <location>
        <begin position="940"/>
        <end position="952"/>
    </location>
</feature>
<feature type="compositionally biased region" description="Low complexity" evidence="1">
    <location>
        <begin position="1246"/>
        <end position="1260"/>
    </location>
</feature>
<feature type="compositionally biased region" description="Low complexity" evidence="1">
    <location>
        <begin position="1355"/>
        <end position="1367"/>
    </location>
</feature>
<proteinExistence type="predicted"/>
<sequence>MRNSGWTSTDAIAATDSNAVPIPDAVAHELACSDAFPTEDRPPTILVPTKLPNPAAGRALGTLGLPDFTSDHEPDDPDETIHDVPADEFDAQLHAGLEEEFGTDDDAWDNGPPSESDEEEDADADADVEGLALSDLIPQTNPQPLIAPPSAAMPPITASSTVGSRPSTRVGPSSQPSSSTSETRFVVCDEDDGEYGPPAPSTPQIATDALQGSTSTSPEASANRGALQEALRTNGAPATQASPDEVSSELRNQFTSADDQSSLPLSHDLPTEVNPVPVITEPHPLPPTTFTAPPHRERPGRTGLSKWFSNRRARQRNGVVPTPPTPSNFNSSPRVTSDSNLNPPEQDHAHPLTPTTTTSSPSARLASSATRGRRAWKARRVRMAAIVCSGTLSVALIARSLLDSTAGSGAIPIDSSAEAPPPPQPASSLPILALRSQPAPTVDPATSSPTTIDHFNESLTPATRPDPTKSNPPSRNKSTNQNAFLIDPRGLLLGESDLRRDDPPVEPIPRLDDSARLDSAENPGTKTNSAALVSNMPSTSPEPLVPVMESASVPSDSLPSIDSSAETNPADSNTTSPPTESDSPHNPPVRSTETTDSSEPSVSPGNPPDESESSPNPTSTESANDALPSNKPSASSSPQSSPEELDSLPAPTNTPPALEPPSGTTQPPARIESDDQTSTHTENQPQAQSQDDVANEPPLTAPREEDLVAPPLDRDSVAPPATELLEPLPAPDSVLPPPLETPQSDSQHQAPPTEDVQNKDMTPPAQPFPVAPVQATIPTPDNPIGDSRITATPNANASTPILEERAAPNAEPSDSAPDQSSASDMSPDALDFPELPTIEPPSQADPQTPESPEMQPQPGGSADAEADSVPELGKPSEVPPTSNDEPTAARESHSLEPISAPDESTSSTAPQKVQPPLTANRSGNPANPQPSPNTTATTGDSSDSPLSMPSRSVVAPPIPSPTTTLPTTAETIASPTAPAPAEVNEEPIRPTITAPGSSHLNIESRPKTASDSDAMNKAAEEAARAPILPPVTSTKVPTPPPSSHLLEETPAPDPSLELDPATEPPRSKIIIPPPLNPAGDSAEDSASKPQPAPGLGLDLDPSVALPPREANVAVPDRVHSKPNHPDPFEVEAPAPTVPFKTDSNSRPLPFPKDNAGDLDHRIASPGSAPNAPTTGTPNAPTISQPETKAANDVPSLNTFSNQATSRDSAPERSDELETVLPTVSARSGGRIVAPTDPPPHAENSEALKQPQAATLAPAPAESLGGANPAASADDDGVIILPNLTHRQSNGTGPSNFERSPRGSSASVSDPVVSVARASDPDPRPEPPDPSETAPTPAAPTPVPAPIVNPKPTNPATPSAQPSSSPSALEPPPASTENAATPATPRVQSNDDEVILLPNAPSLASRAGSTPSEEMERGTIPAAAASSERLGLPTAVSPSPSIGSDTLSNDPFAESQRSNRSNMDRWTEVAPDTGSNSDPDADLATIPFDDRDAPIKEPLLHVVKRGENFWTISKTYYGTARYYQALWAANRSTVPQIDELVVGKTIRIPPVEWLDRRYISPILAGSAQDQDTPKKRTSGSWDEATPANPRPPARRVNDNSNSFDRSTAESSNVVDTEAEERPTSEGLFYRVRPYDTLKRLARDYLGDSRRASEILELNRDRIADPLHLEPGTRLRMPADARPRPRR</sequence>
<feature type="compositionally biased region" description="Polar residues" evidence="1">
    <location>
        <begin position="249"/>
        <end position="264"/>
    </location>
</feature>
<feature type="compositionally biased region" description="Polar residues" evidence="1">
    <location>
        <begin position="1284"/>
        <end position="1297"/>
    </location>
</feature>
<feature type="compositionally biased region" description="Polar residues" evidence="1">
    <location>
        <begin position="157"/>
        <end position="171"/>
    </location>
</feature>
<dbReference type="InterPro" id="IPR018392">
    <property type="entry name" value="LysM"/>
</dbReference>
<feature type="region of interest" description="Disordered" evidence="1">
    <location>
        <begin position="437"/>
        <end position="1479"/>
    </location>
</feature>
<feature type="compositionally biased region" description="Polar residues" evidence="1">
    <location>
        <begin position="1597"/>
        <end position="1613"/>
    </location>
</feature>
<feature type="compositionally biased region" description="Basic and acidic residues" evidence="1">
    <location>
        <begin position="496"/>
        <end position="519"/>
    </location>
</feature>
<feature type="compositionally biased region" description="Pro residues" evidence="1">
    <location>
        <begin position="728"/>
        <end position="740"/>
    </location>
</feature>
<feature type="compositionally biased region" description="Polar residues" evidence="1">
    <location>
        <begin position="444"/>
        <end position="461"/>
    </location>
</feature>
<dbReference type="Proteomes" id="UP000008631">
    <property type="component" value="Chromosome"/>
</dbReference>
<feature type="domain" description="LysM" evidence="2">
    <location>
        <begin position="1626"/>
        <end position="1675"/>
    </location>
</feature>
<feature type="domain" description="LysM" evidence="2">
    <location>
        <begin position="1498"/>
        <end position="1547"/>
    </location>
</feature>
<evidence type="ECO:0000313" key="3">
    <source>
        <dbReference type="EMBL" id="ADV61477.1"/>
    </source>
</evidence>
<feature type="compositionally biased region" description="Basic and acidic residues" evidence="1">
    <location>
        <begin position="1116"/>
        <end position="1127"/>
    </location>
</feature>
<dbReference type="InParanoid" id="E8R2X3"/>
<dbReference type="InterPro" id="IPR036779">
    <property type="entry name" value="LysM_dom_sf"/>
</dbReference>
<feature type="compositionally biased region" description="Polar residues" evidence="1">
    <location>
        <begin position="1194"/>
        <end position="1207"/>
    </location>
</feature>
<feature type="compositionally biased region" description="Polar residues" evidence="1">
    <location>
        <begin position="789"/>
        <end position="799"/>
    </location>
</feature>
<feature type="compositionally biased region" description="Basic and acidic residues" evidence="1">
    <location>
        <begin position="702"/>
        <end position="716"/>
    </location>
</feature>
<dbReference type="OrthoDB" id="9800780at2"/>
<feature type="compositionally biased region" description="Low complexity" evidence="1">
    <location>
        <begin position="613"/>
        <end position="642"/>
    </location>
</feature>
<feature type="compositionally biased region" description="Polar residues" evidence="1">
    <location>
        <begin position="552"/>
        <end position="581"/>
    </location>
</feature>
<reference key="1">
    <citation type="submission" date="2010-11" db="EMBL/GenBank/DDBJ databases">
        <title>The complete sequence of chromosome of Isophaera pallida ATCC 43644.</title>
        <authorList>
            <consortium name="US DOE Joint Genome Institute (JGI-PGF)"/>
            <person name="Lucas S."/>
            <person name="Copeland A."/>
            <person name="Lapidus A."/>
            <person name="Bruce D."/>
            <person name="Goodwin L."/>
            <person name="Pitluck S."/>
            <person name="Kyrpides N."/>
            <person name="Mavromatis K."/>
            <person name="Pagani I."/>
            <person name="Ivanova N."/>
            <person name="Saunders E."/>
            <person name="Brettin T."/>
            <person name="Detter J.C."/>
            <person name="Han C."/>
            <person name="Tapia R."/>
            <person name="Land M."/>
            <person name="Hauser L."/>
            <person name="Markowitz V."/>
            <person name="Cheng J.-F."/>
            <person name="Hugenholtz P."/>
            <person name="Woyke T."/>
            <person name="Wu D."/>
            <person name="Eisen J.A."/>
        </authorList>
    </citation>
    <scope>NUCLEOTIDE SEQUENCE</scope>
    <source>
        <strain>ATCC 43644</strain>
    </source>
</reference>
<dbReference type="CDD" id="cd00118">
    <property type="entry name" value="LysM"/>
    <property type="match status" value="2"/>
</dbReference>
<feature type="region of interest" description="Disordered" evidence="1">
    <location>
        <begin position="1563"/>
        <end position="1622"/>
    </location>
</feature>
<dbReference type="RefSeq" id="WP_013563766.1">
    <property type="nucleotide sequence ID" value="NC_014962.1"/>
</dbReference>
<feature type="compositionally biased region" description="Low complexity" evidence="1">
    <location>
        <begin position="718"/>
        <end position="727"/>
    </location>
</feature>
<dbReference type="PROSITE" id="PS51782">
    <property type="entry name" value="LYSM"/>
    <property type="match status" value="2"/>
</dbReference>
<feature type="compositionally biased region" description="Polar residues" evidence="1">
    <location>
        <begin position="334"/>
        <end position="343"/>
    </location>
</feature>
<protein>
    <submittedName>
        <fullName evidence="3">Peptidoglycan-binding lysin domain protein</fullName>
    </submittedName>
</protein>
<feature type="compositionally biased region" description="Polar residues" evidence="1">
    <location>
        <begin position="589"/>
        <end position="601"/>
    </location>
</feature>
<organism evidence="3 4">
    <name type="scientific">Isosphaera pallida (strain ATCC 43644 / DSM 9630 / IS1B)</name>
    <dbReference type="NCBI Taxonomy" id="575540"/>
    <lineage>
        <taxon>Bacteria</taxon>
        <taxon>Pseudomonadati</taxon>
        <taxon>Planctomycetota</taxon>
        <taxon>Planctomycetia</taxon>
        <taxon>Isosphaerales</taxon>
        <taxon>Isosphaeraceae</taxon>
        <taxon>Isosphaera</taxon>
    </lineage>
</organism>
<dbReference type="EMBL" id="CP002353">
    <property type="protein sequence ID" value="ADV61477.1"/>
    <property type="molecule type" value="Genomic_DNA"/>
</dbReference>
<evidence type="ECO:0000313" key="4">
    <source>
        <dbReference type="Proteomes" id="UP000008631"/>
    </source>
</evidence>
<feature type="compositionally biased region" description="Polar residues" evidence="1">
    <location>
        <begin position="1435"/>
        <end position="1460"/>
    </location>
</feature>
<feature type="compositionally biased region" description="Low complexity" evidence="1">
    <location>
        <begin position="172"/>
        <end position="181"/>
    </location>
</feature>
<dbReference type="STRING" id="575540.Isop_0887"/>
<reference evidence="3 4" key="2">
    <citation type="journal article" date="2011" name="Stand. Genomic Sci.">
        <title>Complete genome sequence of Isosphaera pallida type strain (IS1B).</title>
        <authorList>
            <consortium name="US DOE Joint Genome Institute (JGI-PGF)"/>
            <person name="Goker M."/>
            <person name="Cleland D."/>
            <person name="Saunders E."/>
            <person name="Lapidus A."/>
            <person name="Nolan M."/>
            <person name="Lucas S."/>
            <person name="Hammon N."/>
            <person name="Deshpande S."/>
            <person name="Cheng J.F."/>
            <person name="Tapia R."/>
            <person name="Han C."/>
            <person name="Goodwin L."/>
            <person name="Pitluck S."/>
            <person name="Liolios K."/>
            <person name="Pagani I."/>
            <person name="Ivanova N."/>
            <person name="Mavromatis K."/>
            <person name="Pati A."/>
            <person name="Chen A."/>
            <person name="Palaniappan K."/>
            <person name="Land M."/>
            <person name="Hauser L."/>
            <person name="Chang Y.J."/>
            <person name="Jeffries C.D."/>
            <person name="Detter J.C."/>
            <person name="Beck B."/>
            <person name="Woyke T."/>
            <person name="Bristow J."/>
            <person name="Eisen J.A."/>
            <person name="Markowitz V."/>
            <person name="Hugenholtz P."/>
            <person name="Kyrpides N.C."/>
            <person name="Klenk H.P."/>
        </authorList>
    </citation>
    <scope>NUCLEOTIDE SEQUENCE [LARGE SCALE GENOMIC DNA]</scope>
    <source>
        <strain evidence="4">ATCC 43644 / DSM 9630 / IS1B</strain>
    </source>
</reference>
<feature type="compositionally biased region" description="Low complexity" evidence="1">
    <location>
        <begin position="1165"/>
        <end position="1181"/>
    </location>
</feature>
<dbReference type="eggNOG" id="COG1652">
    <property type="taxonomic scope" value="Bacteria"/>
</dbReference>
<name>E8R2X3_ISOPI</name>
<feature type="compositionally biased region" description="Acidic residues" evidence="1">
    <location>
        <begin position="98"/>
        <end position="108"/>
    </location>
</feature>
<feature type="compositionally biased region" description="Polar residues" evidence="1">
    <location>
        <begin position="522"/>
        <end position="541"/>
    </location>
</feature>
<dbReference type="SMART" id="SM00257">
    <property type="entry name" value="LysM"/>
    <property type="match status" value="2"/>
</dbReference>
<feature type="region of interest" description="Disordered" evidence="1">
    <location>
        <begin position="35"/>
        <end position="376"/>
    </location>
</feature>
<dbReference type="Gene3D" id="3.10.350.10">
    <property type="entry name" value="LysM domain"/>
    <property type="match status" value="2"/>
</dbReference>
<feature type="compositionally biased region" description="Polar residues" evidence="1">
    <location>
        <begin position="202"/>
        <end position="220"/>
    </location>
</feature>
<evidence type="ECO:0000256" key="1">
    <source>
        <dbReference type="SAM" id="MobiDB-lite"/>
    </source>
</evidence>
<feature type="compositionally biased region" description="Polar residues" evidence="1">
    <location>
        <begin position="741"/>
        <end position="750"/>
    </location>
</feature>
<gene>
    <name evidence="3" type="ordered locus">Isop_0887</name>
</gene>
<accession>E8R2X3</accession>
<feature type="compositionally biased region" description="Polar residues" evidence="1">
    <location>
        <begin position="676"/>
        <end position="692"/>
    </location>
</feature>
<evidence type="ECO:0000259" key="2">
    <source>
        <dbReference type="PROSITE" id="PS51782"/>
    </source>
</evidence>
<keyword evidence="4" id="KW-1185">Reference proteome</keyword>
<feature type="compositionally biased region" description="Polar residues" evidence="1">
    <location>
        <begin position="902"/>
        <end position="939"/>
    </location>
</feature>
<feature type="compositionally biased region" description="Pro residues" evidence="1">
    <location>
        <begin position="1336"/>
        <end position="1354"/>
    </location>
</feature>
<feature type="compositionally biased region" description="Acidic residues" evidence="1">
    <location>
        <begin position="115"/>
        <end position="128"/>
    </location>
</feature>
<dbReference type="HOGENOM" id="CLU_241339_0_0_0"/>
<feature type="compositionally biased region" description="Low complexity" evidence="1">
    <location>
        <begin position="1303"/>
        <end position="1317"/>
    </location>
</feature>